<reference evidence="1 2" key="1">
    <citation type="submission" date="2020-08" db="EMBL/GenBank/DDBJ databases">
        <title>Genomic Encyclopedia of Type Strains, Phase IV (KMG-V): Genome sequencing to study the core and pangenomes of soil and plant-associated prokaryotes.</title>
        <authorList>
            <person name="Whitman W."/>
        </authorList>
    </citation>
    <scope>NUCLEOTIDE SEQUENCE [LARGE SCALE GENOMIC DNA]</scope>
    <source>
        <strain evidence="1 2">M2T3</strain>
    </source>
</reference>
<evidence type="ECO:0000313" key="1">
    <source>
        <dbReference type="EMBL" id="MBB6499396.1"/>
    </source>
</evidence>
<sequence length="246" mass="29181">MERQFEFDMEEQFIKFFGEQSADANMLLLKKALPEKSIMIEFEGNRYLKGFLAHFFTASDLEFVKELIHQLIDLRIKDNADDHFVEKNFHLKRSLFTTAIVTYMRCFNSPKGKLQKLDIKHLLKKLPDDLVFNGKFMKERLLGLHERIAFLRNKYIAHADDNDFETVGTYMTLNYNGKNLEYSLNGIYLATYNFDEEEMQNWIFLISFYIKYLVEKQNELTDAFFKSISKEDLFRLATEAGAFEKK</sequence>
<gene>
    <name evidence="1" type="ORF">HDF25_001537</name>
</gene>
<accession>A0A7X0MHZ8</accession>
<dbReference type="RefSeq" id="WP_184624119.1">
    <property type="nucleotide sequence ID" value="NZ_JACHCC010000003.1"/>
</dbReference>
<dbReference type="Proteomes" id="UP000521017">
    <property type="component" value="Unassembled WGS sequence"/>
</dbReference>
<organism evidence="1 2">
    <name type="scientific">Pedobacter cryoconitis</name>
    <dbReference type="NCBI Taxonomy" id="188932"/>
    <lineage>
        <taxon>Bacteria</taxon>
        <taxon>Pseudomonadati</taxon>
        <taxon>Bacteroidota</taxon>
        <taxon>Sphingobacteriia</taxon>
        <taxon>Sphingobacteriales</taxon>
        <taxon>Sphingobacteriaceae</taxon>
        <taxon>Pedobacter</taxon>
    </lineage>
</organism>
<comment type="caution">
    <text evidence="1">The sequence shown here is derived from an EMBL/GenBank/DDBJ whole genome shotgun (WGS) entry which is preliminary data.</text>
</comment>
<dbReference type="AlphaFoldDB" id="A0A7X0MHZ8"/>
<dbReference type="EMBL" id="JACHCC010000003">
    <property type="protein sequence ID" value="MBB6499396.1"/>
    <property type="molecule type" value="Genomic_DNA"/>
</dbReference>
<protein>
    <submittedName>
        <fullName evidence="1">Uncharacterized protein</fullName>
    </submittedName>
</protein>
<evidence type="ECO:0000313" key="2">
    <source>
        <dbReference type="Proteomes" id="UP000521017"/>
    </source>
</evidence>
<proteinExistence type="predicted"/>
<name>A0A7X0MHZ8_9SPHI</name>